<dbReference type="EC" id="3.5.1.4" evidence="2"/>
<dbReference type="PANTHER" id="PTHR46310:SF7">
    <property type="entry name" value="AMIDASE 1"/>
    <property type="match status" value="1"/>
</dbReference>
<dbReference type="RefSeq" id="WP_161140598.1">
    <property type="nucleotide sequence ID" value="NZ_SPKJ01000032.1"/>
</dbReference>
<dbReference type="AlphaFoldDB" id="A0A964T4L8"/>
<dbReference type="GO" id="GO:0004040">
    <property type="term" value="F:amidase activity"/>
    <property type="evidence" value="ECO:0007669"/>
    <property type="project" value="UniProtKB-EC"/>
</dbReference>
<keyword evidence="3" id="KW-1185">Reference proteome</keyword>
<comment type="caution">
    <text evidence="2">The sequence shown here is derived from an EMBL/GenBank/DDBJ whole genome shotgun (WGS) entry which is preliminary data.</text>
</comment>
<protein>
    <submittedName>
        <fullName evidence="2">Amidase</fullName>
        <ecNumber evidence="2">3.5.1.4</ecNumber>
    </submittedName>
</protein>
<keyword evidence="2" id="KW-0378">Hydrolase</keyword>
<gene>
    <name evidence="2" type="ORF">E4O86_11055</name>
</gene>
<dbReference type="InterPro" id="IPR020556">
    <property type="entry name" value="Amidase_CS"/>
</dbReference>
<accession>A0A964T4L8</accession>
<dbReference type="OrthoDB" id="9811471at2"/>
<dbReference type="EMBL" id="SPKJ01000032">
    <property type="protein sequence ID" value="MYZ48249.1"/>
    <property type="molecule type" value="Genomic_DNA"/>
</dbReference>
<dbReference type="NCBIfam" id="NF006169">
    <property type="entry name" value="PRK08310.1"/>
    <property type="match status" value="1"/>
</dbReference>
<organism evidence="2 3">
    <name type="scientific">Propylenella binzhouense</name>
    <dbReference type="NCBI Taxonomy" id="2555902"/>
    <lineage>
        <taxon>Bacteria</taxon>
        <taxon>Pseudomonadati</taxon>
        <taxon>Pseudomonadota</taxon>
        <taxon>Alphaproteobacteria</taxon>
        <taxon>Hyphomicrobiales</taxon>
        <taxon>Propylenellaceae</taxon>
        <taxon>Propylenella</taxon>
    </lineage>
</organism>
<evidence type="ECO:0000313" key="3">
    <source>
        <dbReference type="Proteomes" id="UP000773614"/>
    </source>
</evidence>
<sequence>MLVERDDVGAFVPYAAVPVPSAAGGPLAGLAFAVKDLFDVAGYPTGCGSPLKQAESPIAAASAPVVQRMLDAGARFLGKTNTDELAFSLNGQNIHTGSPVNPRAPGRITGGSSSGSAAAVAAGLCDFAIGSDTGGSIRAPASYCGLFGIRPSHGRVPLDAVMPLAPSFDTPGYFADSGAVFAKVAPVFLGEDPKPFRLQRLLRAEDAFALLLSGAEAEALAPAEAKVAARLGPAEGVIVATEGLERWYWVFRHLQAWEAWQSHGAWIEDRDPVMTPGVRERFEFGRSVTPAQKAEAESARAAIRRRLDALLGEDAVLMLPSAPSIAPESGLSGEGLQAFRERALCILAIAGLSGLPQVSIPLAGMDGCPLGLSLLGPRGSDRALVELAVGIAAG</sequence>
<dbReference type="Pfam" id="PF01425">
    <property type="entry name" value="Amidase"/>
    <property type="match status" value="1"/>
</dbReference>
<dbReference type="PROSITE" id="PS00571">
    <property type="entry name" value="AMIDASES"/>
    <property type="match status" value="1"/>
</dbReference>
<name>A0A964T4L8_9HYPH</name>
<dbReference type="SUPFAM" id="SSF75304">
    <property type="entry name" value="Amidase signature (AS) enzymes"/>
    <property type="match status" value="1"/>
</dbReference>
<proteinExistence type="predicted"/>
<reference evidence="2" key="1">
    <citation type="submission" date="2019-03" db="EMBL/GenBank/DDBJ databases">
        <title>Afifella sp. nov., isolated from activated sludge.</title>
        <authorList>
            <person name="Li Q."/>
            <person name="Liu Y."/>
        </authorList>
    </citation>
    <scope>NUCLEOTIDE SEQUENCE</scope>
    <source>
        <strain evidence="2">L72</strain>
    </source>
</reference>
<feature type="domain" description="Amidase" evidence="1">
    <location>
        <begin position="23"/>
        <end position="201"/>
    </location>
</feature>
<evidence type="ECO:0000259" key="1">
    <source>
        <dbReference type="Pfam" id="PF01425"/>
    </source>
</evidence>
<dbReference type="InterPro" id="IPR036928">
    <property type="entry name" value="AS_sf"/>
</dbReference>
<dbReference type="Gene3D" id="3.90.1300.10">
    <property type="entry name" value="Amidase signature (AS) domain"/>
    <property type="match status" value="1"/>
</dbReference>
<dbReference type="InterPro" id="IPR023631">
    <property type="entry name" value="Amidase_dom"/>
</dbReference>
<dbReference type="PANTHER" id="PTHR46310">
    <property type="entry name" value="AMIDASE 1"/>
    <property type="match status" value="1"/>
</dbReference>
<dbReference type="Proteomes" id="UP000773614">
    <property type="component" value="Unassembled WGS sequence"/>
</dbReference>
<evidence type="ECO:0000313" key="2">
    <source>
        <dbReference type="EMBL" id="MYZ48249.1"/>
    </source>
</evidence>